<dbReference type="EMBL" id="JAUIZM010000005">
    <property type="protein sequence ID" value="KAK1385103.1"/>
    <property type="molecule type" value="Genomic_DNA"/>
</dbReference>
<dbReference type="Proteomes" id="UP001237642">
    <property type="component" value="Unassembled WGS sequence"/>
</dbReference>
<reference evidence="2" key="1">
    <citation type="submission" date="2023-02" db="EMBL/GenBank/DDBJ databases">
        <title>Genome of toxic invasive species Heracleum sosnowskyi carries increased number of genes despite the absence of recent whole-genome duplications.</title>
        <authorList>
            <person name="Schelkunov M."/>
            <person name="Shtratnikova V."/>
            <person name="Makarenko M."/>
            <person name="Klepikova A."/>
            <person name="Omelchenko D."/>
            <person name="Novikova G."/>
            <person name="Obukhova E."/>
            <person name="Bogdanov V."/>
            <person name="Penin A."/>
            <person name="Logacheva M."/>
        </authorList>
    </citation>
    <scope>NUCLEOTIDE SEQUENCE</scope>
    <source>
        <strain evidence="2">Hsosn_3</strain>
        <tissue evidence="2">Leaf</tissue>
    </source>
</reference>
<protein>
    <submittedName>
        <fullName evidence="2">Uncharacterized protein</fullName>
    </submittedName>
</protein>
<evidence type="ECO:0000256" key="1">
    <source>
        <dbReference type="SAM" id="MobiDB-lite"/>
    </source>
</evidence>
<organism evidence="2 3">
    <name type="scientific">Heracleum sosnowskyi</name>
    <dbReference type="NCBI Taxonomy" id="360622"/>
    <lineage>
        <taxon>Eukaryota</taxon>
        <taxon>Viridiplantae</taxon>
        <taxon>Streptophyta</taxon>
        <taxon>Embryophyta</taxon>
        <taxon>Tracheophyta</taxon>
        <taxon>Spermatophyta</taxon>
        <taxon>Magnoliopsida</taxon>
        <taxon>eudicotyledons</taxon>
        <taxon>Gunneridae</taxon>
        <taxon>Pentapetalae</taxon>
        <taxon>asterids</taxon>
        <taxon>campanulids</taxon>
        <taxon>Apiales</taxon>
        <taxon>Apiaceae</taxon>
        <taxon>Apioideae</taxon>
        <taxon>apioid superclade</taxon>
        <taxon>Tordylieae</taxon>
        <taxon>Tordyliinae</taxon>
        <taxon>Heracleum</taxon>
    </lineage>
</organism>
<dbReference type="AlphaFoldDB" id="A0AAD8IH56"/>
<evidence type="ECO:0000313" key="2">
    <source>
        <dbReference type="EMBL" id="KAK1385103.1"/>
    </source>
</evidence>
<reference evidence="2" key="2">
    <citation type="submission" date="2023-05" db="EMBL/GenBank/DDBJ databases">
        <authorList>
            <person name="Schelkunov M.I."/>
        </authorList>
    </citation>
    <scope>NUCLEOTIDE SEQUENCE</scope>
    <source>
        <strain evidence="2">Hsosn_3</strain>
        <tissue evidence="2">Leaf</tissue>
    </source>
</reference>
<proteinExistence type="predicted"/>
<name>A0AAD8IH56_9APIA</name>
<feature type="region of interest" description="Disordered" evidence="1">
    <location>
        <begin position="342"/>
        <end position="363"/>
    </location>
</feature>
<keyword evidence="3" id="KW-1185">Reference proteome</keyword>
<evidence type="ECO:0000313" key="3">
    <source>
        <dbReference type="Proteomes" id="UP001237642"/>
    </source>
</evidence>
<sequence>MEDSAIASESVNVSDADRERLFQLEYQNELDQVNLNAETFTHPDPAYQVLARQGNVEAERMLNLVHTTKSMSRAKEAIQNLPPGAGEYFAYDEDTDDYESGEGGDEGPSTLQEMPTWLFSNSYVHNDTKAVIIKSYQRVHGEAQTSNPLHATIVQNFMASLQLHQAHILQQRANTDDIKGHLDGVKDALERRVDDVAPSTSQKCKQDKLVKDVVALTVRMYKMEKQMDTFMANQNLQTRLLQQLLQATSVTQTLDDNKRGESALVVSETVTKGVPSSQGEPPQIIANPKRLIKESIFKVVTSSSTSSVSVHTTILKVLTPDTIILQKEYDAKHSSVNEFESIFSGRTGSPPRHHGKNKLEVDYPFPKPDESKVLAALIRNLKITNDIELRQGLVVIYMNGKEIHITSSHPRFNEAKAEEISRIRKEANP</sequence>
<comment type="caution">
    <text evidence="2">The sequence shown here is derived from an EMBL/GenBank/DDBJ whole genome shotgun (WGS) entry which is preliminary data.</text>
</comment>
<accession>A0AAD8IH56</accession>
<gene>
    <name evidence="2" type="ORF">POM88_022838</name>
</gene>